<feature type="compositionally biased region" description="Basic and acidic residues" evidence="1">
    <location>
        <begin position="210"/>
        <end position="227"/>
    </location>
</feature>
<evidence type="ECO:0000313" key="3">
    <source>
        <dbReference type="RefSeq" id="XP_026687727.1"/>
    </source>
</evidence>
<name>A0A3Q0JH15_DIACI</name>
<dbReference type="PaxDb" id="121845-A0A3Q0JH15"/>
<feature type="region of interest" description="Disordered" evidence="1">
    <location>
        <begin position="197"/>
        <end position="290"/>
    </location>
</feature>
<feature type="compositionally biased region" description="Polar residues" evidence="1">
    <location>
        <begin position="298"/>
        <end position="312"/>
    </location>
</feature>
<organism evidence="2 3">
    <name type="scientific">Diaphorina citri</name>
    <name type="common">Asian citrus psyllid</name>
    <dbReference type="NCBI Taxonomy" id="121845"/>
    <lineage>
        <taxon>Eukaryota</taxon>
        <taxon>Metazoa</taxon>
        <taxon>Ecdysozoa</taxon>
        <taxon>Arthropoda</taxon>
        <taxon>Hexapoda</taxon>
        <taxon>Insecta</taxon>
        <taxon>Pterygota</taxon>
        <taxon>Neoptera</taxon>
        <taxon>Paraneoptera</taxon>
        <taxon>Hemiptera</taxon>
        <taxon>Sternorrhyncha</taxon>
        <taxon>Psylloidea</taxon>
        <taxon>Psyllidae</taxon>
        <taxon>Diaphorininae</taxon>
        <taxon>Diaphorina</taxon>
    </lineage>
</organism>
<dbReference type="RefSeq" id="XP_026687727.1">
    <property type="nucleotide sequence ID" value="XM_026831926.1"/>
</dbReference>
<evidence type="ECO:0000256" key="1">
    <source>
        <dbReference type="SAM" id="MobiDB-lite"/>
    </source>
</evidence>
<reference evidence="3" key="1">
    <citation type="submission" date="2025-08" db="UniProtKB">
        <authorList>
            <consortium name="RefSeq"/>
        </authorList>
    </citation>
    <scope>IDENTIFICATION</scope>
</reference>
<gene>
    <name evidence="3" type="primary">LOC113472256</name>
</gene>
<proteinExistence type="predicted"/>
<feature type="compositionally biased region" description="Acidic residues" evidence="1">
    <location>
        <begin position="197"/>
        <end position="206"/>
    </location>
</feature>
<sequence length="469" mass="53443">MDFMDHVFSPYEKHHSVQQNEKTLDLAPCSSPIQNNHCQNPSKTTKYPPIQNNHCQNPSKTSKALEEILDDGNDDMFLNINSLVPKPNTAVKQNGLCLKETRKIDSNMSVQQIGSNQSVKRIDSYFPVIQPHSSTPERKLESNTSLKQNTSVYQTVEELFASDDDSSPVNNDLRSYFVSEHEVEPGYIEPMSISDLFEDSEDEDNPGGDGQDKKNEQLRPVEIREPRLQQQHLLSNRTTPGREVPKKTQDWPCSSTPMLSNGGVAKQFPDTINRDKPITDNLQDSPDLGDIFVRKTKTAPSTTNKTQRSPFTPKQRLTHYFQSPDVSEIKSQAVKPTAMSGHSAKFKIPVLSDTVLNMDVYSQAVAPDRTEYLNDSFCVSDEECEDSNENEASLLELAEARLEMERKMKKKGREGRMEKGREGRMEKGREGGMEKGGEKVKPMKSVKIAMKMRRRCWNWRRRGWRWRGK</sequence>
<dbReference type="Proteomes" id="UP000079169">
    <property type="component" value="Unplaced"/>
</dbReference>
<feature type="compositionally biased region" description="Polar residues" evidence="1">
    <location>
        <begin position="228"/>
        <end position="239"/>
    </location>
</feature>
<feature type="compositionally biased region" description="Basic and acidic residues" evidence="1">
    <location>
        <begin position="414"/>
        <end position="441"/>
    </location>
</feature>
<keyword evidence="2" id="KW-1185">Reference proteome</keyword>
<dbReference type="AlphaFoldDB" id="A0A3Q0JH15"/>
<protein>
    <submittedName>
        <fullName evidence="3">Uncharacterized protein LOC113472256</fullName>
    </submittedName>
</protein>
<evidence type="ECO:0000313" key="2">
    <source>
        <dbReference type="Proteomes" id="UP000079169"/>
    </source>
</evidence>
<feature type="region of interest" description="Disordered" evidence="1">
    <location>
        <begin position="295"/>
        <end position="314"/>
    </location>
</feature>
<dbReference type="KEGG" id="dci:113472256"/>
<dbReference type="GeneID" id="113472256"/>
<feature type="region of interest" description="Disordered" evidence="1">
    <location>
        <begin position="408"/>
        <end position="445"/>
    </location>
</feature>
<accession>A0A3Q0JH15</accession>